<feature type="chain" id="PRO_5009524500" description="VCBS repeat-containing protein" evidence="2">
    <location>
        <begin position="23"/>
        <end position="938"/>
    </location>
</feature>
<keyword evidence="1 2" id="KW-0732">Signal</keyword>
<feature type="signal peptide" evidence="2">
    <location>
        <begin position="1"/>
        <end position="22"/>
    </location>
</feature>
<evidence type="ECO:0000256" key="1">
    <source>
        <dbReference type="ARBA" id="ARBA00022729"/>
    </source>
</evidence>
<dbReference type="STRING" id="1817772.A2527_11740"/>
<dbReference type="PANTHER" id="PTHR44103:SF1">
    <property type="entry name" value="PROPROTEIN CONVERTASE P"/>
    <property type="match status" value="1"/>
</dbReference>
<dbReference type="SUPFAM" id="SSF69318">
    <property type="entry name" value="Integrin alpha N-terminal domain"/>
    <property type="match status" value="2"/>
</dbReference>
<dbReference type="AlphaFoldDB" id="A0A1F6G647"/>
<evidence type="ECO:0000313" key="4">
    <source>
        <dbReference type="Proteomes" id="UP000178449"/>
    </source>
</evidence>
<dbReference type="Gene3D" id="2.130.10.130">
    <property type="entry name" value="Integrin alpha, N-terminal"/>
    <property type="match status" value="4"/>
</dbReference>
<comment type="caution">
    <text evidence="3">The sequence shown here is derived from an EMBL/GenBank/DDBJ whole genome shotgun (WGS) entry which is preliminary data.</text>
</comment>
<evidence type="ECO:0000313" key="3">
    <source>
        <dbReference type="EMBL" id="OGG93572.1"/>
    </source>
</evidence>
<dbReference type="PANTHER" id="PTHR44103">
    <property type="entry name" value="PROPROTEIN CONVERTASE P"/>
    <property type="match status" value="1"/>
</dbReference>
<evidence type="ECO:0000256" key="2">
    <source>
        <dbReference type="SAM" id="SignalP"/>
    </source>
</evidence>
<dbReference type="Pfam" id="PF13517">
    <property type="entry name" value="FG-GAP_3"/>
    <property type="match status" value="5"/>
</dbReference>
<dbReference type="InterPro" id="IPR028994">
    <property type="entry name" value="Integrin_alpha_N"/>
</dbReference>
<protein>
    <recommendedName>
        <fullName evidence="5">VCBS repeat-containing protein</fullName>
    </recommendedName>
</protein>
<organism evidence="3 4">
    <name type="scientific">Candidatus Lambdaproteobacteria bacterium RIFOXYD2_FULL_50_16</name>
    <dbReference type="NCBI Taxonomy" id="1817772"/>
    <lineage>
        <taxon>Bacteria</taxon>
        <taxon>Pseudomonadati</taxon>
        <taxon>Pseudomonadota</taxon>
        <taxon>Candidatus Lambdaproteobacteria</taxon>
    </lineage>
</organism>
<accession>A0A1F6G647</accession>
<sequence length="938" mass="103855">MRSKFASAVCLFALLIPGSALWAKEVKYNWKQQYYSQLNGERALIFAREMRNAKMAFADVDGDGDEDLFLGQANGQLAYFENQGKPGKPDFVLITQAYKAIFEQRRQVRRVKVWNKIDVGERSAPFLVDIDNDGDFDLFVGTATGAIWHFENIGNNLIPVYKLVTTKFEGINVGRNSVPVFADVNLQRKFDLLVGTVDGKVHLYINQGTRGKPDFRTAKPKAVVEFGLETHASPGLTDWDGDGDLDLIVGMKNGTLSFYENKGDRFFPDWQPIHENFLLIDVGGESAPYFIDIDKDGDDDMIMGSSNPTVSLFENRVQTDRRVLWNIKPNLFNFNKLVVTGSRASVAAGDLDQDGDLDLIVGEKNGNLNYFRNDGTAKEPNWILVTEELLFITGMENSAPELGDVDGDGDLDLLVGDKQGMVAFIENLGTPKVAKWTLKDKTYFQVDVGSNSVPRLLDIDGDGDLDLFMGNFTGRVILYLNKGTKTDPMFALESTRFASAKVSKNSVPTFFDYNKDKYIDLITGADEGSMMLYISPGKAAKDNLNWETSDKAFSNYNVDFLSHPLFTDFNGDGDLDMLIGNDEGDFLLYHNGGASGEGEGMQVVVDNSIDQKSGSLVVEDVDGPIELDIADSTEETASGEEEEFEAFLQEDTPTRQVVEPKFDEIPLLLVRNRNIQKSIPSLGDLDGDGDLDMLVGSKSGAIYYYENQGSDTEYNYQLAKENFIKTTPPFTNSAPVLYDLDQDGDLDLVVGNGLGRLFFYVNQGTTEEANFVLEKDYFRGLYLGKNARPAVADLSGDGILDLLVGTLSGKLTYVRNESNRFLIMRRDYEMIDVGIGSTPSFADLNNDGTLDQLIGSDSGRIYFLKNEKPDLSGKWEFRESATKLEPPKGTAPIAADLDADGDLDLITGTDSGTVLMYRNGAVIKEKEVTEDIQQTPEE</sequence>
<gene>
    <name evidence="3" type="ORF">A2527_11740</name>
</gene>
<dbReference type="Proteomes" id="UP000178449">
    <property type="component" value="Unassembled WGS sequence"/>
</dbReference>
<dbReference type="InterPro" id="IPR013517">
    <property type="entry name" value="FG-GAP"/>
</dbReference>
<dbReference type="EMBL" id="MFNE01000047">
    <property type="protein sequence ID" value="OGG93572.1"/>
    <property type="molecule type" value="Genomic_DNA"/>
</dbReference>
<name>A0A1F6G647_9PROT</name>
<reference evidence="3 4" key="1">
    <citation type="journal article" date="2016" name="Nat. Commun.">
        <title>Thousands of microbial genomes shed light on interconnected biogeochemical processes in an aquifer system.</title>
        <authorList>
            <person name="Anantharaman K."/>
            <person name="Brown C.T."/>
            <person name="Hug L.A."/>
            <person name="Sharon I."/>
            <person name="Castelle C.J."/>
            <person name="Probst A.J."/>
            <person name="Thomas B.C."/>
            <person name="Singh A."/>
            <person name="Wilkins M.J."/>
            <person name="Karaoz U."/>
            <person name="Brodie E.L."/>
            <person name="Williams K.H."/>
            <person name="Hubbard S.S."/>
            <person name="Banfield J.F."/>
        </authorList>
    </citation>
    <scope>NUCLEOTIDE SEQUENCE [LARGE SCALE GENOMIC DNA]</scope>
</reference>
<proteinExistence type="predicted"/>
<evidence type="ECO:0008006" key="5">
    <source>
        <dbReference type="Google" id="ProtNLM"/>
    </source>
</evidence>